<evidence type="ECO:0000313" key="1">
    <source>
        <dbReference type="EMBL" id="HHJ53738.1"/>
    </source>
</evidence>
<proteinExistence type="predicted"/>
<comment type="caution">
    <text evidence="1">The sequence shown here is derived from an EMBL/GenBank/DDBJ whole genome shotgun (WGS) entry which is preliminary data.</text>
</comment>
<dbReference type="PANTHER" id="PTHR36441">
    <property type="entry name" value="HYPOTHETICAL CYTOSOLIC PROTEIN"/>
    <property type="match status" value="1"/>
</dbReference>
<dbReference type="Gene3D" id="3.30.70.1120">
    <property type="entry name" value="TT1725-like"/>
    <property type="match status" value="1"/>
</dbReference>
<dbReference type="Pfam" id="PF04456">
    <property type="entry name" value="DUF503"/>
    <property type="match status" value="1"/>
</dbReference>
<accession>A0A7V5PR75</accession>
<organism evidence="1">
    <name type="scientific">Caldithrix abyssi</name>
    <dbReference type="NCBI Taxonomy" id="187145"/>
    <lineage>
        <taxon>Bacteria</taxon>
        <taxon>Pseudomonadati</taxon>
        <taxon>Calditrichota</taxon>
        <taxon>Calditrichia</taxon>
        <taxon>Calditrichales</taxon>
        <taxon>Calditrichaceae</taxon>
        <taxon>Caldithrix</taxon>
    </lineage>
</organism>
<gene>
    <name evidence="1" type="ORF">ENJ89_11130</name>
</gene>
<dbReference type="SUPFAM" id="SSF103007">
    <property type="entry name" value="Hypothetical protein TT1725"/>
    <property type="match status" value="1"/>
</dbReference>
<sequence>MKMTVGLLAIEIIIPQSGSLKDKRMVINHIKDRLQGKFNVSVAEVGYQEKWQRAQVAIAQVSADRNYVEKTLHKIFRLSDDEHQFEIITYEFEYI</sequence>
<dbReference type="PANTHER" id="PTHR36441:SF1">
    <property type="entry name" value="DUF503 DOMAIN-CONTAINING PROTEIN"/>
    <property type="match status" value="1"/>
</dbReference>
<name>A0A7V5PR75_CALAY</name>
<dbReference type="AlphaFoldDB" id="A0A7V5PR75"/>
<dbReference type="EMBL" id="DROD01000702">
    <property type="protein sequence ID" value="HHJ53738.1"/>
    <property type="molecule type" value="Genomic_DNA"/>
</dbReference>
<protein>
    <submittedName>
        <fullName evidence="1">DUF503 domain-containing protein</fullName>
    </submittedName>
</protein>
<reference evidence="1" key="1">
    <citation type="journal article" date="2020" name="mSystems">
        <title>Genome- and Community-Level Interaction Insights into Carbon Utilization and Element Cycling Functions of Hydrothermarchaeota in Hydrothermal Sediment.</title>
        <authorList>
            <person name="Zhou Z."/>
            <person name="Liu Y."/>
            <person name="Xu W."/>
            <person name="Pan J."/>
            <person name="Luo Z.H."/>
            <person name="Li M."/>
        </authorList>
    </citation>
    <scope>NUCLEOTIDE SEQUENCE [LARGE SCALE GENOMIC DNA]</scope>
    <source>
        <strain evidence="1">HyVt-527</strain>
    </source>
</reference>
<dbReference type="InterPro" id="IPR036746">
    <property type="entry name" value="TT1725-like_sf"/>
</dbReference>
<dbReference type="Proteomes" id="UP000886124">
    <property type="component" value="Unassembled WGS sequence"/>
</dbReference>
<dbReference type="InterPro" id="IPR007546">
    <property type="entry name" value="DUF503"/>
</dbReference>